<proteinExistence type="inferred from homology"/>
<dbReference type="GO" id="GO:0045337">
    <property type="term" value="P:farnesyl diphosphate biosynthetic process"/>
    <property type="evidence" value="ECO:0007669"/>
    <property type="project" value="TreeGrafter"/>
</dbReference>
<dbReference type="PANTHER" id="PTHR11525:SF0">
    <property type="entry name" value="FARNESYL PYROPHOSPHATE SYNTHASE"/>
    <property type="match status" value="1"/>
</dbReference>
<keyword evidence="6" id="KW-0460">Magnesium</keyword>
<evidence type="ECO:0000256" key="2">
    <source>
        <dbReference type="ARBA" id="ARBA00012439"/>
    </source>
</evidence>
<dbReference type="CDD" id="cd00685">
    <property type="entry name" value="Trans_IPPS_HT"/>
    <property type="match status" value="1"/>
</dbReference>
<dbReference type="Pfam" id="PF00348">
    <property type="entry name" value="polyprenyl_synt"/>
    <property type="match status" value="2"/>
</dbReference>
<organism evidence="12 13">
    <name type="scientific">Candolleomyces aberdarensis</name>
    <dbReference type="NCBI Taxonomy" id="2316362"/>
    <lineage>
        <taxon>Eukaryota</taxon>
        <taxon>Fungi</taxon>
        <taxon>Dikarya</taxon>
        <taxon>Basidiomycota</taxon>
        <taxon>Agaricomycotina</taxon>
        <taxon>Agaricomycetes</taxon>
        <taxon>Agaricomycetidae</taxon>
        <taxon>Agaricales</taxon>
        <taxon>Agaricineae</taxon>
        <taxon>Psathyrellaceae</taxon>
        <taxon>Candolleomyces</taxon>
    </lineage>
</organism>
<keyword evidence="4 11" id="KW-0808">Transferase</keyword>
<dbReference type="GO" id="GO:0004337">
    <property type="term" value="F:(2E,6E)-farnesyl diphosphate synthase activity"/>
    <property type="evidence" value="ECO:0007669"/>
    <property type="project" value="UniProtKB-EC"/>
</dbReference>
<keyword evidence="5" id="KW-0479">Metal-binding</keyword>
<protein>
    <recommendedName>
        <fullName evidence="10">(2E,6E)-farnesyl diphosphate synthase</fullName>
        <ecNumber evidence="3">2.5.1.1</ecNumber>
        <ecNumber evidence="2">2.5.1.10</ecNumber>
    </recommendedName>
    <alternativeName>
        <fullName evidence="9">Dimethylallyltranstransferase</fullName>
    </alternativeName>
    <alternativeName>
        <fullName evidence="8">Farnesyl diphosphate synthase</fullName>
    </alternativeName>
    <alternativeName>
        <fullName evidence="7">Geranyltranstransferase</fullName>
    </alternativeName>
</protein>
<dbReference type="EC" id="2.5.1.10" evidence="2"/>
<evidence type="ECO:0000313" key="13">
    <source>
        <dbReference type="Proteomes" id="UP000290288"/>
    </source>
</evidence>
<dbReference type="GO" id="GO:0005737">
    <property type="term" value="C:cytoplasm"/>
    <property type="evidence" value="ECO:0007669"/>
    <property type="project" value="TreeGrafter"/>
</dbReference>
<dbReference type="AlphaFoldDB" id="A0A4Q2D9C9"/>
<name>A0A4Q2D9C9_9AGAR</name>
<dbReference type="GO" id="GO:0004161">
    <property type="term" value="F:dimethylallyltranstransferase activity"/>
    <property type="evidence" value="ECO:0007669"/>
    <property type="project" value="UniProtKB-EC"/>
</dbReference>
<dbReference type="InterPro" id="IPR008949">
    <property type="entry name" value="Isoprenoid_synthase_dom_sf"/>
</dbReference>
<dbReference type="Gene3D" id="1.10.600.10">
    <property type="entry name" value="Farnesyl Diphosphate Synthase"/>
    <property type="match status" value="1"/>
</dbReference>
<evidence type="ECO:0000256" key="1">
    <source>
        <dbReference type="ARBA" id="ARBA00001946"/>
    </source>
</evidence>
<comment type="caution">
    <text evidence="12">The sequence shown here is derived from an EMBL/GenBank/DDBJ whole genome shotgun (WGS) entry which is preliminary data.</text>
</comment>
<dbReference type="OrthoDB" id="10257492at2759"/>
<accession>A0A4Q2D9C9</accession>
<comment type="cofactor">
    <cofactor evidence="1">
        <name>Mg(2+)</name>
        <dbReference type="ChEBI" id="CHEBI:18420"/>
    </cofactor>
</comment>
<reference evidence="12 13" key="1">
    <citation type="submission" date="2019-01" db="EMBL/GenBank/DDBJ databases">
        <title>Draft genome sequence of Psathyrella aberdarensis IHI B618.</title>
        <authorList>
            <person name="Buettner E."/>
            <person name="Kellner H."/>
        </authorList>
    </citation>
    <scope>NUCLEOTIDE SEQUENCE [LARGE SCALE GENOMIC DNA]</scope>
    <source>
        <strain evidence="12 13">IHI B618</strain>
    </source>
</reference>
<dbReference type="PROSITE" id="PS00723">
    <property type="entry name" value="POLYPRENYL_SYNTHASE_1"/>
    <property type="match status" value="1"/>
</dbReference>
<evidence type="ECO:0000256" key="9">
    <source>
        <dbReference type="ARBA" id="ARBA00032448"/>
    </source>
</evidence>
<evidence type="ECO:0000256" key="7">
    <source>
        <dbReference type="ARBA" id="ARBA00032380"/>
    </source>
</evidence>
<dbReference type="InterPro" id="IPR039702">
    <property type="entry name" value="FPS1-like"/>
</dbReference>
<dbReference type="PANTHER" id="PTHR11525">
    <property type="entry name" value="FARNESYL-PYROPHOSPHATE SYNTHETASE"/>
    <property type="match status" value="1"/>
</dbReference>
<evidence type="ECO:0000256" key="6">
    <source>
        <dbReference type="ARBA" id="ARBA00022842"/>
    </source>
</evidence>
<evidence type="ECO:0000256" key="4">
    <source>
        <dbReference type="ARBA" id="ARBA00022679"/>
    </source>
</evidence>
<dbReference type="STRING" id="2316362.A0A4Q2D9C9"/>
<evidence type="ECO:0000256" key="11">
    <source>
        <dbReference type="RuleBase" id="RU004466"/>
    </source>
</evidence>
<dbReference type="EC" id="2.5.1.1" evidence="3"/>
<dbReference type="InterPro" id="IPR000092">
    <property type="entry name" value="Polyprenyl_synt"/>
</dbReference>
<sequence length="431" mass="48312">MAISSTTPRPLPTTPAALKANSQNELVTVTRMSDKAAKRAKFEEAFAKIRDELVDHIQGEGFPAEAVEWYKNNLEYNVPGGKLNRGISVVDSVEIFKGRALTEQEYFRAALLGWCIELLQAFFLVSDDMMDSSITRRGQPCWYRLPKVGMLAINDSFMLEGAIYHLIKRHFRQEPYYADLLDLFHETTYQTEYGQLVDLITAPEDQVDLSKFSLDRHRLIVIYKTAFYSFYLPVACAMLISGIPYPTENPPKFSLKGTALVPTDGSAPSTTTALPANADPYTVALSILIPLGEYFQVQDDWLDYSATPEVLGKIGTDIVDNKCSWVINTALLLTSSTSSGNPFNPKLTPARLAELRKVLEENYGKKDAQAVHENRVKAVYEELNIRGAYEKYEETVVGILKGRIGSVEEKEGGLKKVVFESFLGKIYKRSK</sequence>
<dbReference type="GO" id="GO:0046872">
    <property type="term" value="F:metal ion binding"/>
    <property type="evidence" value="ECO:0007669"/>
    <property type="project" value="UniProtKB-KW"/>
</dbReference>
<evidence type="ECO:0000256" key="8">
    <source>
        <dbReference type="ARBA" id="ARBA00032424"/>
    </source>
</evidence>
<dbReference type="EMBL" id="SDEE01000464">
    <property type="protein sequence ID" value="RXW16193.1"/>
    <property type="molecule type" value="Genomic_DNA"/>
</dbReference>
<dbReference type="Proteomes" id="UP000290288">
    <property type="component" value="Unassembled WGS sequence"/>
</dbReference>
<dbReference type="SUPFAM" id="SSF48576">
    <property type="entry name" value="Terpenoid synthases"/>
    <property type="match status" value="2"/>
</dbReference>
<evidence type="ECO:0000256" key="3">
    <source>
        <dbReference type="ARBA" id="ARBA00012833"/>
    </source>
</evidence>
<evidence type="ECO:0000313" key="12">
    <source>
        <dbReference type="EMBL" id="RXW16193.1"/>
    </source>
</evidence>
<comment type="similarity">
    <text evidence="11">Belongs to the FPP/GGPP synthase family.</text>
</comment>
<evidence type="ECO:0000256" key="5">
    <source>
        <dbReference type="ARBA" id="ARBA00022723"/>
    </source>
</evidence>
<gene>
    <name evidence="12" type="ORF">EST38_g9662</name>
</gene>
<dbReference type="InterPro" id="IPR033749">
    <property type="entry name" value="Polyprenyl_synt_CS"/>
</dbReference>
<keyword evidence="13" id="KW-1185">Reference proteome</keyword>
<evidence type="ECO:0000256" key="10">
    <source>
        <dbReference type="ARBA" id="ARBA00032873"/>
    </source>
</evidence>